<dbReference type="InterPro" id="IPR008918">
    <property type="entry name" value="HhH2"/>
</dbReference>
<evidence type="ECO:0000256" key="7">
    <source>
        <dbReference type="ARBA" id="ARBA00022763"/>
    </source>
</evidence>
<dbReference type="FunFam" id="1.20.1060.10:FF:000001">
    <property type="entry name" value="DNA polymerase I"/>
    <property type="match status" value="1"/>
</dbReference>
<dbReference type="AlphaFoldDB" id="A0A6J6E0L4"/>
<dbReference type="PANTHER" id="PTHR10133:SF27">
    <property type="entry name" value="DNA POLYMERASE NU"/>
    <property type="match status" value="1"/>
</dbReference>
<dbReference type="PANTHER" id="PTHR10133">
    <property type="entry name" value="DNA POLYMERASE I"/>
    <property type="match status" value="1"/>
</dbReference>
<keyword evidence="6" id="KW-0540">Nuclease</keyword>
<evidence type="ECO:0000256" key="10">
    <source>
        <dbReference type="ARBA" id="ARBA00022932"/>
    </source>
</evidence>
<proteinExistence type="inferred from homology"/>
<dbReference type="InterPro" id="IPR036397">
    <property type="entry name" value="RNaseH_sf"/>
</dbReference>
<dbReference type="InterPro" id="IPR002421">
    <property type="entry name" value="5-3_exonuclease"/>
</dbReference>
<feature type="domain" description="5'-3' exonuclease" evidence="14">
    <location>
        <begin position="1"/>
        <end position="262"/>
    </location>
</feature>
<dbReference type="NCBIfam" id="NF004397">
    <property type="entry name" value="PRK05755.1"/>
    <property type="match status" value="1"/>
</dbReference>
<keyword evidence="11" id="KW-0238">DNA-binding</keyword>
<keyword evidence="4" id="KW-0548">Nucleotidyltransferase</keyword>
<keyword evidence="10" id="KW-0239">DNA-directed DNA polymerase</keyword>
<comment type="similarity">
    <text evidence="1">Belongs to the DNA polymerase type-A family.</text>
</comment>
<dbReference type="Gene3D" id="3.40.50.1010">
    <property type="entry name" value="5'-nuclease"/>
    <property type="match status" value="1"/>
</dbReference>
<evidence type="ECO:0000259" key="14">
    <source>
        <dbReference type="SMART" id="SM00475"/>
    </source>
</evidence>
<dbReference type="Gene3D" id="1.20.1060.10">
    <property type="entry name" value="Taq DNA Polymerase, Chain T, domain 4"/>
    <property type="match status" value="1"/>
</dbReference>
<dbReference type="InterPro" id="IPR002298">
    <property type="entry name" value="DNA_polymerase_A"/>
</dbReference>
<dbReference type="EMBL" id="CAEZTR010000012">
    <property type="protein sequence ID" value="CAB4567813.1"/>
    <property type="molecule type" value="Genomic_DNA"/>
</dbReference>
<reference evidence="16" key="1">
    <citation type="submission" date="2020-05" db="EMBL/GenBank/DDBJ databases">
        <authorList>
            <person name="Chiriac C."/>
            <person name="Salcher M."/>
            <person name="Ghai R."/>
            <person name="Kavagutti S V."/>
        </authorList>
    </citation>
    <scope>NUCLEOTIDE SEQUENCE</scope>
</reference>
<keyword evidence="3" id="KW-0808">Transferase</keyword>
<evidence type="ECO:0000256" key="2">
    <source>
        <dbReference type="ARBA" id="ARBA00012417"/>
    </source>
</evidence>
<dbReference type="EC" id="2.7.7.7" evidence="2"/>
<sequence length="895" mass="97588">MTTLMLIDGNSLTYRAFFALPTDMATASGQVTNAVFGFTSMLVNLLRDQKPDHLAVVFDRSEPTFRHEALSTYKGNRDATPDLLRQQMGIVREVVETLRVPVLDLVGFEADDIIATLATAAESRGDDVIIVTGDRDSYQLVHDPHIKVLYNKRGVSDYALYDEAGIFERTGVKPTDYVHYAALRGDPSDNLPGVPGVGEKTAAKLINQYGGIDGIYEHLDELTPKLRQNLAENEDKARMNIDLMTLRHDAPVTVDPDELQIGNFDLAEVRQLFDFLEFRQLFDRLIGVLGVANDSPEAANSSVLEAERTDVSTQKDAIALFAELAKTDGPLAAAGAWEGDEGRSVFEGIAVVTDASMGEVAWVGAETLAAPKVAATAGALFADGGRAVVAHDAKALMRGLDTCGIDLRSLALDTMIAAYLLDPAEPRYSLEPLLDRYADARLPQDDDQGEGQLDFGGADTSALAQRASRRALGVHALVGPLEESLVARGLADLNTDIEVPLVRVLARMEILGVGVDEGELRKLRDQLVARCDELRALIWADADEEFNVNSTVKLREILFEKLELTPQKKTKTGYSTDAATLEKLLGEHPIIEHLLAYREVEKLRSTYGEGLLTEIAADGRIHATFNQTVARTGRLSSDAPNLHNIPVRSELGREFRKAFVPAKGYTLLIADYNQIELRCIAHLAEDPGLIGAFESGQDIHNATAARVFDVDPTTVTIEQRSKAKMVSYGLAYGMEAFGLAQRLGVPIGEAQQILDAYFVAFPAVHDYMERTVAEAREKGYTETLFGRRRQIPELASDNFRIRQAGERQAMNAGIQGLAADIFKVALIRLDRALDAGGSTSRLILQVHDEVICEVPPTDLDAVTAIVLEAMSGAFDLRVPLEVNLSHGDSWAAAKG</sequence>
<dbReference type="CDD" id="cd08637">
    <property type="entry name" value="DNA_pol_A_pol_I_C"/>
    <property type="match status" value="1"/>
</dbReference>
<dbReference type="InterPro" id="IPR012337">
    <property type="entry name" value="RNaseH-like_sf"/>
</dbReference>
<accession>A0A6J6E0L4</accession>
<dbReference type="GO" id="GO:0003887">
    <property type="term" value="F:DNA-directed DNA polymerase activity"/>
    <property type="evidence" value="ECO:0007669"/>
    <property type="project" value="UniProtKB-KW"/>
</dbReference>
<evidence type="ECO:0000256" key="4">
    <source>
        <dbReference type="ARBA" id="ARBA00022695"/>
    </source>
</evidence>
<dbReference type="InterPro" id="IPR018320">
    <property type="entry name" value="DNA_polymerase_1"/>
</dbReference>
<evidence type="ECO:0000256" key="5">
    <source>
        <dbReference type="ARBA" id="ARBA00022705"/>
    </source>
</evidence>
<dbReference type="Gene3D" id="3.30.420.10">
    <property type="entry name" value="Ribonuclease H-like superfamily/Ribonuclease H"/>
    <property type="match status" value="1"/>
</dbReference>
<name>A0A6J6E0L4_9ZZZZ</name>
<dbReference type="PRINTS" id="PR00868">
    <property type="entry name" value="DNAPOLI"/>
</dbReference>
<evidence type="ECO:0000256" key="12">
    <source>
        <dbReference type="ARBA" id="ARBA00023204"/>
    </source>
</evidence>
<dbReference type="SUPFAM" id="SSF53098">
    <property type="entry name" value="Ribonuclease H-like"/>
    <property type="match status" value="1"/>
</dbReference>
<dbReference type="CDD" id="cd09859">
    <property type="entry name" value="PIN_53EXO"/>
    <property type="match status" value="1"/>
</dbReference>
<dbReference type="GO" id="GO:0006302">
    <property type="term" value="P:double-strand break repair"/>
    <property type="evidence" value="ECO:0007669"/>
    <property type="project" value="TreeGrafter"/>
</dbReference>
<dbReference type="SUPFAM" id="SSF88723">
    <property type="entry name" value="PIN domain-like"/>
    <property type="match status" value="1"/>
</dbReference>
<dbReference type="FunFam" id="3.40.50.1010:FF:000001">
    <property type="entry name" value="DNA polymerase I"/>
    <property type="match status" value="1"/>
</dbReference>
<dbReference type="InterPro" id="IPR036279">
    <property type="entry name" value="5-3_exonuclease_C_sf"/>
</dbReference>
<evidence type="ECO:0000313" key="16">
    <source>
        <dbReference type="EMBL" id="CAB4567813.1"/>
    </source>
</evidence>
<dbReference type="InterPro" id="IPR043502">
    <property type="entry name" value="DNA/RNA_pol_sf"/>
</dbReference>
<keyword evidence="5" id="KW-0235">DNA replication</keyword>
<evidence type="ECO:0000259" key="15">
    <source>
        <dbReference type="SMART" id="SM00482"/>
    </source>
</evidence>
<dbReference type="CDD" id="cd09898">
    <property type="entry name" value="H3TH_53EXO"/>
    <property type="match status" value="1"/>
</dbReference>
<evidence type="ECO:0000256" key="6">
    <source>
        <dbReference type="ARBA" id="ARBA00022722"/>
    </source>
</evidence>
<evidence type="ECO:0000256" key="1">
    <source>
        <dbReference type="ARBA" id="ARBA00007705"/>
    </source>
</evidence>
<dbReference type="InterPro" id="IPR020045">
    <property type="entry name" value="DNA_polI_H3TH"/>
</dbReference>
<feature type="domain" description="DNA-directed DNA polymerase family A palm" evidence="15">
    <location>
        <begin position="652"/>
        <end position="858"/>
    </location>
</feature>
<keyword evidence="12" id="KW-0234">DNA repair</keyword>
<comment type="catalytic activity">
    <reaction evidence="13">
        <text>DNA(n) + a 2'-deoxyribonucleoside 5'-triphosphate = DNA(n+1) + diphosphate</text>
        <dbReference type="Rhea" id="RHEA:22508"/>
        <dbReference type="Rhea" id="RHEA-COMP:17339"/>
        <dbReference type="Rhea" id="RHEA-COMP:17340"/>
        <dbReference type="ChEBI" id="CHEBI:33019"/>
        <dbReference type="ChEBI" id="CHEBI:61560"/>
        <dbReference type="ChEBI" id="CHEBI:173112"/>
        <dbReference type="EC" id="2.7.7.7"/>
    </reaction>
</comment>
<dbReference type="SUPFAM" id="SSF47807">
    <property type="entry name" value="5' to 3' exonuclease, C-terminal subdomain"/>
    <property type="match status" value="1"/>
</dbReference>
<evidence type="ECO:0000256" key="11">
    <source>
        <dbReference type="ARBA" id="ARBA00023125"/>
    </source>
</evidence>
<dbReference type="FunFam" id="1.10.150.20:FF:000003">
    <property type="entry name" value="DNA polymerase I"/>
    <property type="match status" value="1"/>
</dbReference>
<evidence type="ECO:0000256" key="13">
    <source>
        <dbReference type="ARBA" id="ARBA00049244"/>
    </source>
</evidence>
<dbReference type="CDD" id="cd06140">
    <property type="entry name" value="DNA_polA_I_Bacillus_like_exo"/>
    <property type="match status" value="1"/>
</dbReference>
<dbReference type="Gene3D" id="3.30.70.370">
    <property type="match status" value="1"/>
</dbReference>
<dbReference type="Pfam" id="PF01367">
    <property type="entry name" value="5_3_exonuc"/>
    <property type="match status" value="1"/>
</dbReference>
<dbReference type="InterPro" id="IPR001098">
    <property type="entry name" value="DNA-dir_DNA_pol_A_palm_dom"/>
</dbReference>
<dbReference type="InterPro" id="IPR020046">
    <property type="entry name" value="5-3_exonucl_a-hlix_arch_N"/>
</dbReference>
<dbReference type="Gene3D" id="1.10.150.20">
    <property type="entry name" value="5' to 3' exonuclease, C-terminal subdomain"/>
    <property type="match status" value="2"/>
</dbReference>
<keyword evidence="9" id="KW-0269">Exonuclease</keyword>
<dbReference type="SMART" id="SM00482">
    <property type="entry name" value="POLAc"/>
    <property type="match status" value="1"/>
</dbReference>
<evidence type="ECO:0000256" key="9">
    <source>
        <dbReference type="ARBA" id="ARBA00022839"/>
    </source>
</evidence>
<dbReference type="GO" id="GO:0003677">
    <property type="term" value="F:DNA binding"/>
    <property type="evidence" value="ECO:0007669"/>
    <property type="project" value="UniProtKB-KW"/>
</dbReference>
<dbReference type="GO" id="GO:0008409">
    <property type="term" value="F:5'-3' exonuclease activity"/>
    <property type="evidence" value="ECO:0007669"/>
    <property type="project" value="InterPro"/>
</dbReference>
<dbReference type="GO" id="GO:0006261">
    <property type="term" value="P:DNA-templated DNA replication"/>
    <property type="evidence" value="ECO:0007669"/>
    <property type="project" value="InterPro"/>
</dbReference>
<dbReference type="SUPFAM" id="SSF56672">
    <property type="entry name" value="DNA/RNA polymerases"/>
    <property type="match status" value="1"/>
</dbReference>
<dbReference type="Pfam" id="PF02739">
    <property type="entry name" value="5_3_exonuc_N"/>
    <property type="match status" value="1"/>
</dbReference>
<dbReference type="SMART" id="SM00279">
    <property type="entry name" value="HhH2"/>
    <property type="match status" value="1"/>
</dbReference>
<gene>
    <name evidence="16" type="ORF">UFOPK1711_00318</name>
</gene>
<protein>
    <recommendedName>
        <fullName evidence="2">DNA-directed DNA polymerase</fullName>
        <ecNumber evidence="2">2.7.7.7</ecNumber>
    </recommendedName>
</protein>
<dbReference type="InterPro" id="IPR029060">
    <property type="entry name" value="PIN-like_dom_sf"/>
</dbReference>
<evidence type="ECO:0000256" key="8">
    <source>
        <dbReference type="ARBA" id="ARBA00022801"/>
    </source>
</evidence>
<keyword evidence="7" id="KW-0227">DNA damage</keyword>
<dbReference type="SMART" id="SM00475">
    <property type="entry name" value="53EXOc"/>
    <property type="match status" value="1"/>
</dbReference>
<evidence type="ECO:0000256" key="3">
    <source>
        <dbReference type="ARBA" id="ARBA00022679"/>
    </source>
</evidence>
<organism evidence="16">
    <name type="scientific">freshwater metagenome</name>
    <dbReference type="NCBI Taxonomy" id="449393"/>
    <lineage>
        <taxon>unclassified sequences</taxon>
        <taxon>metagenomes</taxon>
        <taxon>ecological metagenomes</taxon>
    </lineage>
</organism>
<keyword evidence="8" id="KW-0378">Hydrolase</keyword>
<dbReference type="NCBIfam" id="TIGR00593">
    <property type="entry name" value="pola"/>
    <property type="match status" value="1"/>
</dbReference>
<dbReference type="FunFam" id="1.10.150.20:FF:000002">
    <property type="entry name" value="DNA polymerase I"/>
    <property type="match status" value="1"/>
</dbReference>
<dbReference type="Pfam" id="PF00476">
    <property type="entry name" value="DNA_pol_A"/>
    <property type="match status" value="1"/>
</dbReference>